<reference evidence="3 4" key="1">
    <citation type="journal article" date="2020" name="Int. J. Med. Microbiol.">
        <title>Discovery of Paenibacillus larvae ERIC V: Phenotypic and genomic comparison to genotypes ERIC I-IV reveal different inventories of virulence factors which correlate with epidemiological prevalences of American Foulbrood.</title>
        <authorList>
            <person name="Beims H."/>
            <person name="Bunk B."/>
            <person name="Erler S."/>
            <person name="Mohr K.I."/>
            <person name="Sproer C."/>
            <person name="Pradella S."/>
            <person name="Gunther G."/>
            <person name="Rohde M."/>
            <person name="von der Ohe W."/>
            <person name="Steinert M."/>
        </authorList>
    </citation>
    <scope>NUCLEOTIDE SEQUENCE [LARGE SCALE GENOMIC DNA]</scope>
    <source>
        <strain evidence="3">Eric_V</strain>
    </source>
</reference>
<keyword evidence="1" id="KW-0233">DNA recombination</keyword>
<dbReference type="PANTHER" id="PTHR30349:SF64">
    <property type="entry name" value="PROPHAGE INTEGRASE INTD-RELATED"/>
    <property type="match status" value="1"/>
</dbReference>
<dbReference type="GO" id="GO:0006310">
    <property type="term" value="P:DNA recombination"/>
    <property type="evidence" value="ECO:0007669"/>
    <property type="project" value="UniProtKB-KW"/>
</dbReference>
<organism evidence="3 4">
    <name type="scientific">Paenibacillus larvae subsp. larvae</name>
    <dbReference type="NCBI Taxonomy" id="147375"/>
    <lineage>
        <taxon>Bacteria</taxon>
        <taxon>Bacillati</taxon>
        <taxon>Bacillota</taxon>
        <taxon>Bacilli</taxon>
        <taxon>Bacillales</taxon>
        <taxon>Paenibacillaceae</taxon>
        <taxon>Paenibacillus</taxon>
    </lineage>
</organism>
<dbReference type="EMBL" id="CP019717">
    <property type="protein sequence ID" value="QHZ49605.1"/>
    <property type="molecule type" value="Genomic_DNA"/>
</dbReference>
<dbReference type="InterPro" id="IPR050090">
    <property type="entry name" value="Tyrosine_recombinase_XerCD"/>
</dbReference>
<evidence type="ECO:0000313" key="3">
    <source>
        <dbReference type="EMBL" id="QHZ49605.1"/>
    </source>
</evidence>
<evidence type="ECO:0000313" key="4">
    <source>
        <dbReference type="Proteomes" id="UP000464330"/>
    </source>
</evidence>
<evidence type="ECO:0000259" key="2">
    <source>
        <dbReference type="PROSITE" id="PS51898"/>
    </source>
</evidence>
<gene>
    <name evidence="3" type="ORF">ERICV_00402</name>
</gene>
<evidence type="ECO:0000256" key="1">
    <source>
        <dbReference type="ARBA" id="ARBA00023172"/>
    </source>
</evidence>
<dbReference type="GO" id="GO:0015074">
    <property type="term" value="P:DNA integration"/>
    <property type="evidence" value="ECO:0007669"/>
    <property type="project" value="InterPro"/>
</dbReference>
<dbReference type="PROSITE" id="PS51898">
    <property type="entry name" value="TYR_RECOMBINASE"/>
    <property type="match status" value="1"/>
</dbReference>
<dbReference type="GO" id="GO:0003677">
    <property type="term" value="F:DNA binding"/>
    <property type="evidence" value="ECO:0007669"/>
    <property type="project" value="InterPro"/>
</dbReference>
<accession>A0A6C0QLH6</accession>
<dbReference type="Pfam" id="PF00589">
    <property type="entry name" value="Phage_integrase"/>
    <property type="match status" value="1"/>
</dbReference>
<proteinExistence type="predicted"/>
<dbReference type="InterPro" id="IPR002104">
    <property type="entry name" value="Integrase_catalytic"/>
</dbReference>
<dbReference type="Proteomes" id="UP000464330">
    <property type="component" value="Chromosome"/>
</dbReference>
<dbReference type="Gene3D" id="1.10.443.10">
    <property type="entry name" value="Intergrase catalytic core"/>
    <property type="match status" value="1"/>
</dbReference>
<protein>
    <submittedName>
        <fullName evidence="3">Integrase</fullName>
    </submittedName>
</protein>
<feature type="domain" description="Tyr recombinase" evidence="2">
    <location>
        <begin position="1"/>
        <end position="136"/>
    </location>
</feature>
<dbReference type="CDD" id="cd01189">
    <property type="entry name" value="INT_ICEBs1_C_like"/>
    <property type="match status" value="1"/>
</dbReference>
<name>A0A6C0QLH6_9BACL</name>
<dbReference type="RefSeq" id="WP_024093071.1">
    <property type="nucleotide sequence ID" value="NZ_CP019651.1"/>
</dbReference>
<dbReference type="SUPFAM" id="SSF56349">
    <property type="entry name" value="DNA breaking-rejoining enzymes"/>
    <property type="match status" value="1"/>
</dbReference>
<dbReference type="InterPro" id="IPR011010">
    <property type="entry name" value="DNA_brk_join_enz"/>
</dbReference>
<dbReference type="PANTHER" id="PTHR30349">
    <property type="entry name" value="PHAGE INTEGRASE-RELATED"/>
    <property type="match status" value="1"/>
</dbReference>
<sequence length="145" mass="16943">MVPPKTATSRRTIDIDPKVLAVLEEHCPLQKQVRMRYRDTYHDEDFVFDKMDGYPGYPELIKTIENRMRRLLKIAGLNKELLELTPHSLRHTHTSLLAEAGVSLPEVMERLGHKDEDTTKNIYLHVTKEMEKEASQKFARLMENL</sequence>
<dbReference type="InterPro" id="IPR013762">
    <property type="entry name" value="Integrase-like_cat_sf"/>
</dbReference>
<dbReference type="AlphaFoldDB" id="A0A6C0QLH6"/>